<accession>A0ABT0S0W7</accession>
<sequence length="158" mass="17350">MVIRGAAAAVLLVLSAAAAAQEKQPPYWASIASGEAMTRTGPGKTYPGIWLYKRRDLPVRVVKRYEHWRLIQDPDGAQGWMLATLLSERRTAVVKKGDPRPVAAGPGDNAKVRYLAEPGVVGRIEKCHDGWCHIAMGKREGYIRTTDLWGVGETEVVD</sequence>
<dbReference type="InterPro" id="IPR010466">
    <property type="entry name" value="DUF1058"/>
</dbReference>
<proteinExistence type="predicted"/>
<keyword evidence="3" id="KW-1185">Reference proteome</keyword>
<evidence type="ECO:0000313" key="3">
    <source>
        <dbReference type="Proteomes" id="UP001165342"/>
    </source>
</evidence>
<dbReference type="Pfam" id="PF06347">
    <property type="entry name" value="SH3_4"/>
    <property type="match status" value="2"/>
</dbReference>
<reference evidence="2" key="1">
    <citation type="submission" date="2022-05" db="EMBL/GenBank/DDBJ databases">
        <authorList>
            <person name="Jo J.-H."/>
            <person name="Im W.-T."/>
        </authorList>
    </citation>
    <scope>NUCLEOTIDE SEQUENCE</scope>
    <source>
        <strain evidence="2">SE220</strain>
    </source>
</reference>
<feature type="chain" id="PRO_5047450327" evidence="1">
    <location>
        <begin position="21"/>
        <end position="158"/>
    </location>
</feature>
<evidence type="ECO:0000313" key="2">
    <source>
        <dbReference type="EMBL" id="MCL6729509.1"/>
    </source>
</evidence>
<dbReference type="EMBL" id="JAMGBE010000002">
    <property type="protein sequence ID" value="MCL6729509.1"/>
    <property type="molecule type" value="Genomic_DNA"/>
</dbReference>
<organism evidence="2 3">
    <name type="scientific">Sphingomonas hankyongi</name>
    <dbReference type="NCBI Taxonomy" id="2908209"/>
    <lineage>
        <taxon>Bacteria</taxon>
        <taxon>Pseudomonadati</taxon>
        <taxon>Pseudomonadota</taxon>
        <taxon>Alphaproteobacteria</taxon>
        <taxon>Sphingomonadales</taxon>
        <taxon>Sphingomonadaceae</taxon>
        <taxon>Sphingomonas</taxon>
    </lineage>
</organism>
<keyword evidence="1" id="KW-0732">Signal</keyword>
<dbReference type="RefSeq" id="WP_249831006.1">
    <property type="nucleotide sequence ID" value="NZ_JAMGBE010000002.1"/>
</dbReference>
<evidence type="ECO:0000256" key="1">
    <source>
        <dbReference type="SAM" id="SignalP"/>
    </source>
</evidence>
<gene>
    <name evidence="2" type="ORF">LZ538_05480</name>
</gene>
<name>A0ABT0S0W7_9SPHN</name>
<protein>
    <submittedName>
        <fullName evidence="2">SH3 domain-containing protein</fullName>
    </submittedName>
</protein>
<comment type="caution">
    <text evidence="2">The sequence shown here is derived from an EMBL/GenBank/DDBJ whole genome shotgun (WGS) entry which is preliminary data.</text>
</comment>
<dbReference type="Proteomes" id="UP001165342">
    <property type="component" value="Unassembled WGS sequence"/>
</dbReference>
<feature type="signal peptide" evidence="1">
    <location>
        <begin position="1"/>
        <end position="20"/>
    </location>
</feature>